<dbReference type="SUPFAM" id="SSF55856">
    <property type="entry name" value="Cytochrome b5-like heme/steroid binding domain"/>
    <property type="match status" value="1"/>
</dbReference>
<evidence type="ECO:0000256" key="3">
    <source>
        <dbReference type="ARBA" id="ARBA00022475"/>
    </source>
</evidence>
<keyword evidence="4" id="KW-0328">Glycosyltransferase</keyword>
<dbReference type="EMBL" id="LSSK01000009">
    <property type="protein sequence ID" value="OMH86291.1"/>
    <property type="molecule type" value="Genomic_DNA"/>
</dbReference>
<dbReference type="SUPFAM" id="SSF53448">
    <property type="entry name" value="Nucleotide-diphospho-sugar transferases"/>
    <property type="match status" value="1"/>
</dbReference>
<evidence type="ECO:0000256" key="11">
    <source>
        <dbReference type="SAM" id="Phobius"/>
    </source>
</evidence>
<keyword evidence="7 11" id="KW-1133">Transmembrane helix</keyword>
<feature type="transmembrane region" description="Helical" evidence="11">
    <location>
        <begin position="796"/>
        <end position="817"/>
    </location>
</feature>
<evidence type="ECO:0000256" key="2">
    <source>
        <dbReference type="ARBA" id="ARBA00012543"/>
    </source>
</evidence>
<feature type="compositionally biased region" description="Basic and acidic residues" evidence="10">
    <location>
        <begin position="40"/>
        <end position="57"/>
    </location>
</feature>
<dbReference type="Pfam" id="PF03142">
    <property type="entry name" value="Chitin_synth_2"/>
    <property type="match status" value="1"/>
</dbReference>
<dbReference type="GO" id="GO:0005886">
    <property type="term" value="C:plasma membrane"/>
    <property type="evidence" value="ECO:0007669"/>
    <property type="project" value="UniProtKB-SubCell"/>
</dbReference>
<dbReference type="InterPro" id="IPR004835">
    <property type="entry name" value="Chitin_synth"/>
</dbReference>
<dbReference type="SUPFAM" id="SSF109715">
    <property type="entry name" value="DEK C-terminal domain"/>
    <property type="match status" value="1"/>
</dbReference>
<feature type="domain" description="Cytochrome b5 heme-binding" evidence="12">
    <location>
        <begin position="133"/>
        <end position="238"/>
    </location>
</feature>
<sequence length="1112" mass="125248">MGDFGHNQAEFNGLNNNSMFAMVNRDTLYEKNASGWNNLEKQDGGKGEEDKSEKLVDNEEEGEITKTRKLWVMLTYMCTFLIPSPLLSACGMKRAEVRMAWREKITLCMLIVLTWAILLFMIIGIGLIVCPKQQVYTPEDVAVHEDALGAYVSLRGVVYDITHFVNQNHGMSMNGASKDAMLMFAGHEINASFPLAVRSACPDLVSRQDDPDLLMYLQSEVIDEDALNFYSHKVGSLPNSSEMMDPEFYWKYVLPRMKSLRKGDLVWDYKKLDTAHKEQGGYWRVINGEVFNLDTYFYTMRLPQNLPYKKWKFLGDEIEQIFDDGGARSTDISEYWTRMKMPPGQKKAVYSCMKQLFYVGKVDTRRSLLCLFTNYMLLGFACILVFVVLMKFLAALQFGSKKKPLPLSKFVICQVPCYTEGEDSVERTVNSLAGLEYPDKSKLLFIICDGNIVGGGNDRSTPRIVLDVLGVDPEYDPPARDALAIAEGSLQYNRGKVYSGLYEYEGHVVPFIVVVKVGNPHESSKPGNRGKRDSQILLMSFLNKALLNLPMTPLELEIYHQIRHIIGIPVELFEYLLQVDADTVVAPDSLMRLVAACASDARIAGICGETRLANEQQSWITMMQVYEYFISHHMAKAFESLFGAVTCLPGCFCMYRLVSKTGKPVLIASNIVDAYSERHVDTLHKKNLFSLGEDRYLTTLMLKHFPNYHLKFIRDAKCDTVAPEKWSVLVSQRRRWINSTVHNLFELVLIEDLCGFCCFSMRFVVMLDLFGTLTIPTVLIYMLYLVFISVTGFADVGFVSLIIIGAVYGLQAIIFTLRREWQHVGWMVIYLLCFPLWSFVLPVYSFWNFDDFSWGNTRTVLGDGKKKIITENDFKFHPSMVPQMLWSEYEAQLISLGQLNMPAPNMNPNMGRGETPAPISSRPGTRIGTPGPFGNNQSIDPLSGMGPGAYPTQMVPVSNMYNNSVGNTSSIMIPPAPVALRPASSVGFVPSSIVPANGYPHDMGVPLQQAPMMFTNELSDSGYNSNISQRGLASDVMNGGMYTQPQMQQVQSMFPPDELIVESIKKILMVSDLNFVSKKSIRERLSMEFGIDMTPKKDFISDVVDLILSGQL</sequence>
<feature type="transmembrane region" description="Helical" evidence="11">
    <location>
        <begin position="824"/>
        <end position="847"/>
    </location>
</feature>
<evidence type="ECO:0000313" key="14">
    <source>
        <dbReference type="EMBL" id="OMH86291.1"/>
    </source>
</evidence>
<dbReference type="PANTHER" id="PTHR22914">
    <property type="entry name" value="CHITIN SYNTHASE"/>
    <property type="match status" value="1"/>
</dbReference>
<evidence type="ECO:0000256" key="1">
    <source>
        <dbReference type="ARBA" id="ARBA00004651"/>
    </source>
</evidence>
<comment type="subcellular location">
    <subcellularLocation>
        <location evidence="1">Cell membrane</location>
        <topology evidence="1">Multi-pass membrane protein</topology>
    </subcellularLocation>
</comment>
<keyword evidence="15" id="KW-1185">Reference proteome</keyword>
<gene>
    <name evidence="14" type="ORF">AX774_g183</name>
</gene>
<feature type="region of interest" description="Disordered" evidence="10">
    <location>
        <begin position="911"/>
        <end position="947"/>
    </location>
</feature>
<dbReference type="PANTHER" id="PTHR22914:SF13">
    <property type="entry name" value="CHITIN SYNTHASE"/>
    <property type="match status" value="1"/>
</dbReference>
<keyword evidence="8 11" id="KW-0472">Membrane</keyword>
<dbReference type="InterPro" id="IPR001199">
    <property type="entry name" value="Cyt_B5-like_heme/steroid-bd"/>
</dbReference>
<feature type="transmembrane region" description="Helical" evidence="11">
    <location>
        <begin position="375"/>
        <end position="396"/>
    </location>
</feature>
<name>A0A1R1PZB7_ZANCU</name>
<dbReference type="GO" id="GO:0006031">
    <property type="term" value="P:chitin biosynthetic process"/>
    <property type="evidence" value="ECO:0007669"/>
    <property type="project" value="TreeGrafter"/>
</dbReference>
<dbReference type="InterPro" id="IPR036400">
    <property type="entry name" value="Cyt_B5-like_heme/steroid_sf"/>
</dbReference>
<comment type="caution">
    <text evidence="14">The sequence shown here is derived from an EMBL/GenBank/DDBJ whole genome shotgun (WGS) entry which is preliminary data.</text>
</comment>
<dbReference type="Proteomes" id="UP000188320">
    <property type="component" value="Unassembled WGS sequence"/>
</dbReference>
<evidence type="ECO:0000256" key="4">
    <source>
        <dbReference type="ARBA" id="ARBA00022676"/>
    </source>
</evidence>
<protein>
    <recommendedName>
        <fullName evidence="2">chitin synthase</fullName>
        <ecNumber evidence="2">2.4.1.16</ecNumber>
    </recommendedName>
</protein>
<evidence type="ECO:0000256" key="8">
    <source>
        <dbReference type="ARBA" id="ARBA00023136"/>
    </source>
</evidence>
<keyword evidence="9" id="KW-0325">Glycoprotein</keyword>
<feature type="transmembrane region" description="Helical" evidence="11">
    <location>
        <begin position="70"/>
        <end position="87"/>
    </location>
</feature>
<evidence type="ECO:0000256" key="5">
    <source>
        <dbReference type="ARBA" id="ARBA00022679"/>
    </source>
</evidence>
<dbReference type="OrthoDB" id="370884at2759"/>
<feature type="transmembrane region" description="Helical" evidence="11">
    <location>
        <begin position="107"/>
        <end position="129"/>
    </location>
</feature>
<feature type="region of interest" description="Disordered" evidence="10">
    <location>
        <begin position="36"/>
        <end position="60"/>
    </location>
</feature>
<dbReference type="GO" id="GO:0030428">
    <property type="term" value="C:cell septum"/>
    <property type="evidence" value="ECO:0007669"/>
    <property type="project" value="TreeGrafter"/>
</dbReference>
<evidence type="ECO:0000256" key="10">
    <source>
        <dbReference type="SAM" id="MobiDB-lite"/>
    </source>
</evidence>
<evidence type="ECO:0000256" key="9">
    <source>
        <dbReference type="ARBA" id="ARBA00023180"/>
    </source>
</evidence>
<dbReference type="InterPro" id="IPR014876">
    <property type="entry name" value="DEK_C"/>
</dbReference>
<keyword evidence="6 11" id="KW-0812">Transmembrane</keyword>
<evidence type="ECO:0000259" key="13">
    <source>
        <dbReference type="PROSITE" id="PS51998"/>
    </source>
</evidence>
<evidence type="ECO:0000259" key="12">
    <source>
        <dbReference type="PROSITE" id="PS50255"/>
    </source>
</evidence>
<evidence type="ECO:0000256" key="6">
    <source>
        <dbReference type="ARBA" id="ARBA00022692"/>
    </source>
</evidence>
<keyword evidence="5" id="KW-0808">Transferase</keyword>
<dbReference type="GO" id="GO:0031505">
    <property type="term" value="P:fungal-type cell wall organization"/>
    <property type="evidence" value="ECO:0007669"/>
    <property type="project" value="TreeGrafter"/>
</dbReference>
<dbReference type="EC" id="2.4.1.16" evidence="2"/>
<dbReference type="Gene3D" id="3.10.120.10">
    <property type="entry name" value="Cytochrome b5-like heme/steroid binding domain"/>
    <property type="match status" value="1"/>
</dbReference>
<feature type="domain" description="DEK-C" evidence="13">
    <location>
        <begin position="1054"/>
        <end position="1109"/>
    </location>
</feature>
<dbReference type="InterPro" id="IPR029044">
    <property type="entry name" value="Nucleotide-diphossugar_trans"/>
</dbReference>
<evidence type="ECO:0000256" key="7">
    <source>
        <dbReference type="ARBA" id="ARBA00022989"/>
    </source>
</evidence>
<keyword evidence="3" id="KW-1003">Cell membrane</keyword>
<organism evidence="14 15">
    <name type="scientific">Zancudomyces culisetae</name>
    <name type="common">Gut fungus</name>
    <name type="synonym">Smittium culisetae</name>
    <dbReference type="NCBI Taxonomy" id="1213189"/>
    <lineage>
        <taxon>Eukaryota</taxon>
        <taxon>Fungi</taxon>
        <taxon>Fungi incertae sedis</taxon>
        <taxon>Zoopagomycota</taxon>
        <taxon>Kickxellomycotina</taxon>
        <taxon>Harpellomycetes</taxon>
        <taxon>Harpellales</taxon>
        <taxon>Legeriomycetaceae</taxon>
        <taxon>Zancudomyces</taxon>
    </lineage>
</organism>
<dbReference type="GO" id="GO:0004100">
    <property type="term" value="F:chitin synthase activity"/>
    <property type="evidence" value="ECO:0007669"/>
    <property type="project" value="UniProtKB-EC"/>
</dbReference>
<dbReference type="PROSITE" id="PS50255">
    <property type="entry name" value="CYTOCHROME_B5_2"/>
    <property type="match status" value="1"/>
</dbReference>
<feature type="transmembrane region" description="Helical" evidence="11">
    <location>
        <begin position="769"/>
        <end position="790"/>
    </location>
</feature>
<dbReference type="AlphaFoldDB" id="A0A1R1PZB7"/>
<evidence type="ECO:0000313" key="15">
    <source>
        <dbReference type="Proteomes" id="UP000188320"/>
    </source>
</evidence>
<accession>A0A1R1PZB7</accession>
<reference evidence="15" key="1">
    <citation type="submission" date="2017-01" db="EMBL/GenBank/DDBJ databases">
        <authorList>
            <person name="Wang Y."/>
            <person name="White M."/>
            <person name="Kvist S."/>
            <person name="Moncalvo J.-M."/>
        </authorList>
    </citation>
    <scope>NUCLEOTIDE SEQUENCE [LARGE SCALE GENOMIC DNA]</scope>
    <source>
        <strain evidence="15">COL-18-3</strain>
    </source>
</reference>
<proteinExistence type="predicted"/>
<dbReference type="Gene3D" id="1.10.10.60">
    <property type="entry name" value="Homeodomain-like"/>
    <property type="match status" value="1"/>
</dbReference>
<dbReference type="Pfam" id="PF08766">
    <property type="entry name" value="DEK_C"/>
    <property type="match status" value="1"/>
</dbReference>
<dbReference type="PROSITE" id="PS51998">
    <property type="entry name" value="DEK_C"/>
    <property type="match status" value="1"/>
</dbReference>